<dbReference type="GO" id="GO:0032259">
    <property type="term" value="P:methylation"/>
    <property type="evidence" value="ECO:0007669"/>
    <property type="project" value="UniProtKB-KW"/>
</dbReference>
<dbReference type="SUPFAM" id="SSF53335">
    <property type="entry name" value="S-adenosyl-L-methionine-dependent methyltransferases"/>
    <property type="match status" value="1"/>
</dbReference>
<proteinExistence type="inferred from homology"/>
<keyword evidence="6" id="KW-1185">Reference proteome</keyword>
<name>A0ABV4YP16_9BACI</name>
<dbReference type="Gene3D" id="3.40.50.150">
    <property type="entry name" value="Vaccinia Virus protein VP39"/>
    <property type="match status" value="1"/>
</dbReference>
<dbReference type="EMBL" id="JAROBZ020000001">
    <property type="protein sequence ID" value="MFB3166468.1"/>
    <property type="molecule type" value="Genomic_DNA"/>
</dbReference>
<dbReference type="CDD" id="cd02440">
    <property type="entry name" value="AdoMet_MTases"/>
    <property type="match status" value="1"/>
</dbReference>
<comment type="similarity">
    <text evidence="1">Belongs to the methyltransferase superfamily.</text>
</comment>
<evidence type="ECO:0000313" key="5">
    <source>
        <dbReference type="EMBL" id="MFB3166468.1"/>
    </source>
</evidence>
<evidence type="ECO:0000313" key="6">
    <source>
        <dbReference type="Proteomes" id="UP001241748"/>
    </source>
</evidence>
<comment type="caution">
    <text evidence="5">The sequence shown here is derived from an EMBL/GenBank/DDBJ whole genome shotgun (WGS) entry which is preliminary data.</text>
</comment>
<keyword evidence="2 5" id="KW-0489">Methyltransferase</keyword>
<dbReference type="Pfam" id="PF08241">
    <property type="entry name" value="Methyltransf_11"/>
    <property type="match status" value="1"/>
</dbReference>
<evidence type="ECO:0000256" key="1">
    <source>
        <dbReference type="ARBA" id="ARBA00008361"/>
    </source>
</evidence>
<organism evidence="5 6">
    <name type="scientific">Neobacillus driksii</name>
    <dbReference type="NCBI Taxonomy" id="3035913"/>
    <lineage>
        <taxon>Bacteria</taxon>
        <taxon>Bacillati</taxon>
        <taxon>Bacillota</taxon>
        <taxon>Bacilli</taxon>
        <taxon>Bacillales</taxon>
        <taxon>Bacillaceae</taxon>
        <taxon>Neobacillus</taxon>
    </lineage>
</organism>
<feature type="domain" description="Methyltransferase type 11" evidence="4">
    <location>
        <begin position="46"/>
        <end position="141"/>
    </location>
</feature>
<evidence type="ECO:0000256" key="3">
    <source>
        <dbReference type="ARBA" id="ARBA00022679"/>
    </source>
</evidence>
<keyword evidence="3" id="KW-0808">Transferase</keyword>
<dbReference type="RefSeq" id="WP_306073819.1">
    <property type="nucleotide sequence ID" value="NZ_JAROBZ020000001.1"/>
</dbReference>
<dbReference type="InterPro" id="IPR013216">
    <property type="entry name" value="Methyltransf_11"/>
</dbReference>
<evidence type="ECO:0000256" key="2">
    <source>
        <dbReference type="ARBA" id="ARBA00022603"/>
    </source>
</evidence>
<dbReference type="Proteomes" id="UP001241748">
    <property type="component" value="Unassembled WGS sequence"/>
</dbReference>
<dbReference type="InterPro" id="IPR029063">
    <property type="entry name" value="SAM-dependent_MTases_sf"/>
</dbReference>
<dbReference type="GO" id="GO:0008168">
    <property type="term" value="F:methyltransferase activity"/>
    <property type="evidence" value="ECO:0007669"/>
    <property type="project" value="UniProtKB-KW"/>
</dbReference>
<dbReference type="PANTHER" id="PTHR44942:SF4">
    <property type="entry name" value="METHYLTRANSFERASE TYPE 11 DOMAIN-CONTAINING PROTEIN"/>
    <property type="match status" value="1"/>
</dbReference>
<protein>
    <submittedName>
        <fullName evidence="5">Methyltransferase domain-containing protein</fullName>
    </submittedName>
</protein>
<sequence length="257" mass="29530">MDIKKEVQQQFGKNAASYVSSPIHKDGKDLLKMVEMAGINGQEVLLDIATGGGHTANAFAPLVKKVTAVDLTIEMLAAAEGFITENGHQNVEFVQGDAEQIPFTDESFDIVTCRIAPHHFPNVDLFIKEVYRVLKPGGQFLLDDNVVPESKEYDQFYNTIEKIRDYSHFRAWKKSEWIQKLEDSGLEVFEWHRFEKMFQFESWCANMKLPESEKIHLTKFILESSDKIKDKFRILIQDEKIISFNGEAIILKALKRK</sequence>
<dbReference type="PANTHER" id="PTHR44942">
    <property type="entry name" value="METHYLTRANSF_11 DOMAIN-CONTAINING PROTEIN"/>
    <property type="match status" value="1"/>
</dbReference>
<dbReference type="InterPro" id="IPR051052">
    <property type="entry name" value="Diverse_substrate_MTase"/>
</dbReference>
<accession>A0ABV4YP16</accession>
<gene>
    <name evidence="5" type="ORF">P5G62_004815</name>
</gene>
<reference evidence="5 6" key="1">
    <citation type="submission" date="2024-05" db="EMBL/GenBank/DDBJ databases">
        <authorList>
            <person name="Venkateswaran K."/>
        </authorList>
    </citation>
    <scope>NUCLEOTIDE SEQUENCE [LARGE SCALE GENOMIC DNA]</scope>
    <source>
        <strain evidence="5 6">179-C4-2-HS</strain>
    </source>
</reference>
<evidence type="ECO:0000259" key="4">
    <source>
        <dbReference type="Pfam" id="PF08241"/>
    </source>
</evidence>